<evidence type="ECO:0000313" key="1">
    <source>
        <dbReference type="EMBL" id="EMI20529.1"/>
    </source>
</evidence>
<dbReference type="Proteomes" id="UP000011991">
    <property type="component" value="Unassembled WGS sequence"/>
</dbReference>
<comment type="caution">
    <text evidence="1">The sequence shown here is derived from an EMBL/GenBank/DDBJ whole genome shotgun (WGS) entry which is preliminary data.</text>
</comment>
<protein>
    <submittedName>
        <fullName evidence="1">Uncharacterized protein</fullName>
    </submittedName>
</protein>
<dbReference type="PATRIC" id="fig|1265738.3.peg.2576"/>
<keyword evidence="2" id="KW-1185">Reference proteome</keyword>
<evidence type="ECO:0000313" key="2">
    <source>
        <dbReference type="Proteomes" id="UP000011991"/>
    </source>
</evidence>
<dbReference type="AlphaFoldDB" id="M5S2W2"/>
<name>M5S2W2_9BACT</name>
<sequence>MSFQNSPGGGGDCGCDETCELWATTVPGDERLLPPTDWRLDCSFQTYAGESTRELVVKRSDDSVWLKITLDYFPSGLKVVYNEWEAAYEHRWIITVECNGETRERLIPVKSGFAMKVKVAFDGNTLLVNATPMLKVYDVLAEPSGDIVRRWWEQETWLEFTPATPSDKLSVSFTLPEGELANYPSIAGSIIANNQTNLIGSRFLDCPPVAACIRRPNRRQLRMSVLSVTTPGGSFTGFVDPRPSDPYLDPPNYYATRDRTLIYGGCNYSEAIYGEIYINARMAREILLVQDAVHGVENTPAPITQSVAFNTPQVYASVSIVEIDQSTNEFVVKADLYTVVDLRDLPIETSTRSANVWAGSGLTNDLYGPQVAIDAGDFSYVTTVSSGTKWGPCKKRPAGPVMWLVSSHPALAGIGNRVTSPILTQWQKRIPVFDDTPPTITFGPDDLVGEDLDTTYYRLTSVESSWAGGMHTVRHHAAAFTRRDFEMTVGPS</sequence>
<accession>M5S2W2</accession>
<gene>
    <name evidence="1" type="ORF">RMSM_02561</name>
</gene>
<reference evidence="1 2" key="1">
    <citation type="journal article" date="2013" name="Mar. Genomics">
        <title>Expression of sulfatases in Rhodopirellula baltica and the diversity of sulfatases in the genus Rhodopirellula.</title>
        <authorList>
            <person name="Wegner C.E."/>
            <person name="Richter-Heitmann T."/>
            <person name="Klindworth A."/>
            <person name="Klockow C."/>
            <person name="Richter M."/>
            <person name="Achstetter T."/>
            <person name="Glockner F.O."/>
            <person name="Harder J."/>
        </authorList>
    </citation>
    <scope>NUCLEOTIDE SEQUENCE [LARGE SCALE GENOMIC DNA]</scope>
    <source>
        <strain evidence="1 2">SM1</strain>
    </source>
</reference>
<proteinExistence type="predicted"/>
<organism evidence="1 2">
    <name type="scientific">Rhodopirellula maiorica SM1</name>
    <dbReference type="NCBI Taxonomy" id="1265738"/>
    <lineage>
        <taxon>Bacteria</taxon>
        <taxon>Pseudomonadati</taxon>
        <taxon>Planctomycetota</taxon>
        <taxon>Planctomycetia</taxon>
        <taxon>Pirellulales</taxon>
        <taxon>Pirellulaceae</taxon>
        <taxon>Novipirellula</taxon>
    </lineage>
</organism>
<dbReference type="EMBL" id="ANOG01000361">
    <property type="protein sequence ID" value="EMI20529.1"/>
    <property type="molecule type" value="Genomic_DNA"/>
</dbReference>
<dbReference type="RefSeq" id="WP_008695827.1">
    <property type="nucleotide sequence ID" value="NZ_ANOG01000361.1"/>
</dbReference>